<feature type="transmembrane region" description="Helical" evidence="5">
    <location>
        <begin position="422"/>
        <end position="438"/>
    </location>
</feature>
<feature type="transmembrane region" description="Helical" evidence="5">
    <location>
        <begin position="122"/>
        <end position="142"/>
    </location>
</feature>
<comment type="caution">
    <text evidence="7">The sequence shown here is derived from an EMBL/GenBank/DDBJ whole genome shotgun (WGS) entry which is preliminary data.</text>
</comment>
<keyword evidence="2 5" id="KW-0812">Transmembrane</keyword>
<evidence type="ECO:0000313" key="8">
    <source>
        <dbReference type="Proteomes" id="UP000196317"/>
    </source>
</evidence>
<feature type="transmembrane region" description="Helical" evidence="5">
    <location>
        <begin position="400"/>
        <end position="415"/>
    </location>
</feature>
<organism evidence="7 8">
    <name type="scientific">Campylobacter concisus</name>
    <dbReference type="NCBI Taxonomy" id="199"/>
    <lineage>
        <taxon>Bacteria</taxon>
        <taxon>Pseudomonadati</taxon>
        <taxon>Campylobacterota</taxon>
        <taxon>Epsilonproteobacteria</taxon>
        <taxon>Campylobacterales</taxon>
        <taxon>Campylobacteraceae</taxon>
        <taxon>Campylobacter</taxon>
    </lineage>
</organism>
<evidence type="ECO:0000259" key="6">
    <source>
        <dbReference type="Pfam" id="PF13515"/>
    </source>
</evidence>
<sequence length="649" mass="73540">MEIIKKFKSFIRYYDPANFQLIYSLKAATTIAFNCFLCFYFFHLSGAIMAVNITMGIFFLGELECKDRSKFAFLLLYIVLSCAFMPFVDPFISLGVWLSFIVFVWIFVVGISQIYSSNLNKILLAVNATGLVAFVTKAAVGLNVIESIGGLVLASVLSIIIKFENFGKYGKFTKKSISFLLDNAILSSKALGTSHFYASIADLMSSIDKSKEIFANKSLKIKDVKLVRNQAKALFYFYKVEEIALLLRTLGASFERIEDKALLNEVKNEIAYNLFELKKIFKNQTPKLKFDALNLAKNSNFKIFASSLGVLYDKFLLIKEGGEDKLSFNNTKKITLKEAFKKLNLKNEILKESLRLAICMSIAIFIAQAMHINHGIWIAIAVMSLNKSDEDALKNAGRDSLLGGVIGFFIALVFVKFMGESYAFYVVVFIGMFLVYYLKSYKQIVFATAFMFEFTAIFSLIKRDFLALMVDRLLDVAAGFLIVFVTYLLTKKNDYTAIKNSLSSALIGFRNLVQISLNESNKDAFSTDEKAILVSLNELNYAIKVSKNLDDDNMKNAKFIASKLDDINSDLVKLRNYLNLDELKEKSALQNDIKIISDRFLMLDKKIKKLPYYFISEIEAKLLCKDENVKKLILRVALKQNEIYSALSF</sequence>
<feature type="transmembrane region" description="Helical" evidence="5">
    <location>
        <begin position="473"/>
        <end position="490"/>
    </location>
</feature>
<dbReference type="Pfam" id="PF13515">
    <property type="entry name" value="FUSC_2"/>
    <property type="match status" value="1"/>
</dbReference>
<feature type="transmembrane region" description="Helical" evidence="5">
    <location>
        <begin position="148"/>
        <end position="166"/>
    </location>
</feature>
<keyword evidence="3 5" id="KW-1133">Transmembrane helix</keyword>
<feature type="transmembrane region" description="Helical" evidence="5">
    <location>
        <begin position="356"/>
        <end position="380"/>
    </location>
</feature>
<proteinExistence type="predicted"/>
<dbReference type="Proteomes" id="UP000196317">
    <property type="component" value="Unassembled WGS sequence"/>
</dbReference>
<reference evidence="7 8" key="1">
    <citation type="submission" date="2017-04" db="EMBL/GenBank/DDBJ databases">
        <title>Complete genome of Campylobacter concisus ATCC 33237T and draft genomes for an additional eight well characterized C. concisus strains.</title>
        <authorList>
            <person name="Cornelius A.J."/>
            <person name="Miller W.G."/>
            <person name="Lastovica A.J."/>
            <person name="On S.L."/>
            <person name="French N.P."/>
            <person name="Vandenberg O."/>
            <person name="Biggs P.J."/>
        </authorList>
    </citation>
    <scope>NUCLEOTIDE SEQUENCE [LARGE SCALE GENOMIC DNA]</scope>
    <source>
        <strain evidence="7 8">CCUG 19995</strain>
    </source>
</reference>
<name>A0A1Y5MKI2_9BACT</name>
<evidence type="ECO:0000256" key="3">
    <source>
        <dbReference type="ARBA" id="ARBA00022989"/>
    </source>
</evidence>
<feature type="domain" description="Integral membrane bound transporter" evidence="6">
    <location>
        <begin position="362"/>
        <end position="485"/>
    </location>
</feature>
<evidence type="ECO:0000256" key="1">
    <source>
        <dbReference type="ARBA" id="ARBA00004141"/>
    </source>
</evidence>
<feature type="transmembrane region" description="Helical" evidence="5">
    <location>
        <begin position="94"/>
        <end position="115"/>
    </location>
</feature>
<feature type="transmembrane region" description="Helical" evidence="5">
    <location>
        <begin position="21"/>
        <end position="42"/>
    </location>
</feature>
<keyword evidence="4 5" id="KW-0472">Membrane</keyword>
<feature type="transmembrane region" description="Helical" evidence="5">
    <location>
        <begin position="48"/>
        <end position="64"/>
    </location>
</feature>
<comment type="subcellular location">
    <subcellularLocation>
        <location evidence="1">Membrane</location>
        <topology evidence="1">Multi-pass membrane protein</topology>
    </subcellularLocation>
</comment>
<evidence type="ECO:0000313" key="7">
    <source>
        <dbReference type="EMBL" id="OUT07653.1"/>
    </source>
</evidence>
<dbReference type="AlphaFoldDB" id="A0A1Y5MKI2"/>
<accession>A0A1Y5MKI2</accession>
<dbReference type="GO" id="GO:0016020">
    <property type="term" value="C:membrane"/>
    <property type="evidence" value="ECO:0007669"/>
    <property type="project" value="UniProtKB-SubCell"/>
</dbReference>
<dbReference type="EMBL" id="NDYN01000005">
    <property type="protein sequence ID" value="OUT07653.1"/>
    <property type="molecule type" value="Genomic_DNA"/>
</dbReference>
<dbReference type="InterPro" id="IPR049453">
    <property type="entry name" value="Memb_transporter_dom"/>
</dbReference>
<evidence type="ECO:0000256" key="5">
    <source>
        <dbReference type="SAM" id="Phobius"/>
    </source>
</evidence>
<dbReference type="RefSeq" id="WP_087583119.1">
    <property type="nucleotide sequence ID" value="NZ_NDYN01000005.1"/>
</dbReference>
<feature type="transmembrane region" description="Helical" evidence="5">
    <location>
        <begin position="444"/>
        <end position="461"/>
    </location>
</feature>
<evidence type="ECO:0000256" key="2">
    <source>
        <dbReference type="ARBA" id="ARBA00022692"/>
    </source>
</evidence>
<evidence type="ECO:0000256" key="4">
    <source>
        <dbReference type="ARBA" id="ARBA00023136"/>
    </source>
</evidence>
<protein>
    <submittedName>
        <fullName evidence="7">Fusaric acid resistance protein</fullName>
    </submittedName>
</protein>
<feature type="transmembrane region" description="Helical" evidence="5">
    <location>
        <begin position="71"/>
        <end position="88"/>
    </location>
</feature>
<gene>
    <name evidence="7" type="ORF">B9N65_05440</name>
</gene>